<gene>
    <name evidence="2" type="ORF">CH360_12980</name>
    <name evidence="3" type="ORF">CH373_04350</name>
</gene>
<dbReference type="AlphaFoldDB" id="A0A2M9ZQ31"/>
<evidence type="ECO:0000313" key="3">
    <source>
        <dbReference type="EMBL" id="PJZ74154.1"/>
    </source>
</evidence>
<dbReference type="Pfam" id="PF13146">
    <property type="entry name" value="TRL"/>
    <property type="match status" value="1"/>
</dbReference>
<organism evidence="3 5">
    <name type="scientific">Leptospira perolatii</name>
    <dbReference type="NCBI Taxonomy" id="2023191"/>
    <lineage>
        <taxon>Bacteria</taxon>
        <taxon>Pseudomonadati</taxon>
        <taxon>Spirochaetota</taxon>
        <taxon>Spirochaetia</taxon>
        <taxon>Leptospirales</taxon>
        <taxon>Leptospiraceae</taxon>
        <taxon>Leptospira</taxon>
    </lineage>
</organism>
<keyword evidence="4" id="KW-1185">Reference proteome</keyword>
<feature type="chain" id="PRO_5014961670" evidence="1">
    <location>
        <begin position="19"/>
        <end position="113"/>
    </location>
</feature>
<dbReference type="EMBL" id="NPDY01000013">
    <property type="protein sequence ID" value="PJZ68978.1"/>
    <property type="molecule type" value="Genomic_DNA"/>
</dbReference>
<sequence length="113" mass="12592">MNRLFRFLFITFSAYILAQCVSTPEPGIIYTNHSFHISTDPAGKYLSSARILKRGEACSFGTALLYLGYYGQEVTLKEAMVNGKISKVALVDRSATSYLLGIAYFDCIEVWGE</sequence>
<dbReference type="RefSeq" id="WP_100714483.1">
    <property type="nucleotide sequence ID" value="NZ_NPDY01000013.1"/>
</dbReference>
<evidence type="ECO:0000313" key="4">
    <source>
        <dbReference type="Proteomes" id="UP000231962"/>
    </source>
</evidence>
<dbReference type="Proteomes" id="UP000231990">
    <property type="component" value="Unassembled WGS sequence"/>
</dbReference>
<comment type="caution">
    <text evidence="3">The sequence shown here is derived from an EMBL/GenBank/DDBJ whole genome shotgun (WGS) entry which is preliminary data.</text>
</comment>
<evidence type="ECO:0000256" key="1">
    <source>
        <dbReference type="SAM" id="SignalP"/>
    </source>
</evidence>
<evidence type="ECO:0000313" key="5">
    <source>
        <dbReference type="Proteomes" id="UP000231990"/>
    </source>
</evidence>
<evidence type="ECO:0000313" key="2">
    <source>
        <dbReference type="EMBL" id="PJZ68978.1"/>
    </source>
</evidence>
<name>A0A2M9ZQ31_9LEPT</name>
<proteinExistence type="predicted"/>
<accession>A0A2M9ZQ31</accession>
<protein>
    <submittedName>
        <fullName evidence="3">TRL-like family protein</fullName>
    </submittedName>
</protein>
<dbReference type="OrthoDB" id="337092at2"/>
<dbReference type="EMBL" id="NPDZ01000002">
    <property type="protein sequence ID" value="PJZ74154.1"/>
    <property type="molecule type" value="Genomic_DNA"/>
</dbReference>
<reference evidence="4 5" key="1">
    <citation type="submission" date="2017-07" db="EMBL/GenBank/DDBJ databases">
        <title>Leptospira spp. isolated from tropical soils.</title>
        <authorList>
            <person name="Thibeaux R."/>
            <person name="Iraola G."/>
            <person name="Ferres I."/>
            <person name="Bierque E."/>
            <person name="Girault D."/>
            <person name="Soupe-Gilbert M.-E."/>
            <person name="Picardeau M."/>
            <person name="Goarant C."/>
        </authorList>
    </citation>
    <scope>NUCLEOTIDE SEQUENCE [LARGE SCALE GENOMIC DNA]</scope>
    <source>
        <strain evidence="3 5">FH1-B-B1</strain>
        <strain evidence="2 4">FH1-B-C1</strain>
    </source>
</reference>
<feature type="signal peptide" evidence="1">
    <location>
        <begin position="1"/>
        <end position="18"/>
    </location>
</feature>
<dbReference type="Proteomes" id="UP000231962">
    <property type="component" value="Unassembled WGS sequence"/>
</dbReference>
<dbReference type="InterPro" id="IPR025113">
    <property type="entry name" value="TRL-like"/>
</dbReference>
<keyword evidence="1" id="KW-0732">Signal</keyword>